<dbReference type="GO" id="GO:0003887">
    <property type="term" value="F:DNA-directed DNA polymerase activity"/>
    <property type="evidence" value="ECO:0007669"/>
    <property type="project" value="InterPro"/>
</dbReference>
<dbReference type="InterPro" id="IPR022311">
    <property type="entry name" value="PolX-like"/>
</dbReference>
<dbReference type="SUPFAM" id="SSF89550">
    <property type="entry name" value="PHP domain-like"/>
    <property type="match status" value="1"/>
</dbReference>
<proteinExistence type="predicted"/>
<dbReference type="Gene3D" id="1.10.150.110">
    <property type="entry name" value="DNA polymerase beta, N-terminal domain-like"/>
    <property type="match status" value="1"/>
</dbReference>
<protein>
    <submittedName>
        <fullName evidence="3">DNA polymerase/3'-5' exonuclease PolX</fullName>
    </submittedName>
</protein>
<dbReference type="InterPro" id="IPR002054">
    <property type="entry name" value="DNA-dir_DNA_pol_X"/>
</dbReference>
<dbReference type="Gene3D" id="3.30.460.10">
    <property type="entry name" value="Beta Polymerase, domain 2"/>
    <property type="match status" value="1"/>
</dbReference>
<evidence type="ECO:0000259" key="2">
    <source>
        <dbReference type="SMART" id="SM00483"/>
    </source>
</evidence>
<dbReference type="InterPro" id="IPR043519">
    <property type="entry name" value="NT_sf"/>
</dbReference>
<dbReference type="GO" id="GO:0005829">
    <property type="term" value="C:cytosol"/>
    <property type="evidence" value="ECO:0007669"/>
    <property type="project" value="TreeGrafter"/>
</dbReference>
<dbReference type="PIRSF" id="PIRSF005047">
    <property type="entry name" value="UCP005047_YshC"/>
    <property type="match status" value="1"/>
</dbReference>
<dbReference type="GO" id="GO:0004527">
    <property type="term" value="F:exonuclease activity"/>
    <property type="evidence" value="ECO:0007669"/>
    <property type="project" value="UniProtKB-KW"/>
</dbReference>
<keyword evidence="3" id="KW-0269">Exonuclease</keyword>
<dbReference type="Pfam" id="PF14716">
    <property type="entry name" value="HHH_8"/>
    <property type="match status" value="1"/>
</dbReference>
<dbReference type="InterPro" id="IPR016195">
    <property type="entry name" value="Pol/histidinol_Pase-like"/>
</dbReference>
<dbReference type="Gene3D" id="1.10.150.20">
    <property type="entry name" value="5' to 3' exonuclease, C-terminal subdomain"/>
    <property type="match status" value="1"/>
</dbReference>
<dbReference type="Proteomes" id="UP000321197">
    <property type="component" value="Unassembled WGS sequence"/>
</dbReference>
<evidence type="ECO:0000313" key="4">
    <source>
        <dbReference type="Proteomes" id="UP000321197"/>
    </source>
</evidence>
<keyword evidence="3" id="KW-0378">Hydrolase</keyword>
<dbReference type="InterPro" id="IPR010996">
    <property type="entry name" value="HHH_MUS81"/>
</dbReference>
<dbReference type="Pfam" id="PF14520">
    <property type="entry name" value="HHH_5"/>
    <property type="match status" value="1"/>
</dbReference>
<dbReference type="SUPFAM" id="SSF47802">
    <property type="entry name" value="DNA polymerase beta, N-terminal domain-like"/>
    <property type="match status" value="1"/>
</dbReference>
<comment type="caution">
    <text evidence="3">The sequence shown here is derived from an EMBL/GenBank/DDBJ whole genome shotgun (WGS) entry which is preliminary data.</text>
</comment>
<dbReference type="Pfam" id="PF02811">
    <property type="entry name" value="PHP"/>
    <property type="match status" value="1"/>
</dbReference>
<dbReference type="AlphaFoldDB" id="A0A511QY98"/>
<dbReference type="SUPFAM" id="SSF81301">
    <property type="entry name" value="Nucleotidyltransferase"/>
    <property type="match status" value="1"/>
</dbReference>
<dbReference type="PANTHER" id="PTHR36928">
    <property type="entry name" value="PHOSPHATASE YCDX-RELATED"/>
    <property type="match status" value="1"/>
</dbReference>
<sequence length="538" mass="59052">MGMNRKDLAGMLEYAADLMEVLGEGEFRARAYRSAARNLEQQEADLNELAARGFKGVPGVGPALAPMLSEIVQTQEFPYLAELEGRVPPGVLELFRVQGLGPKRIRALWDNGVNSLEELVLFAEQGKIRTLPGFGAKSEASLLEAARYALANMRRVMLPVGLEVARLLLTDLENAGLQAELAGSVRRGLETVGNLDLVVVGTPEQVRPVLGRYVEEVQGDVLLGRLEGLPLRVFCTPAASFGSMLVQATGSRAWLDTLGTLPAFAESEEEVFKALGQPFVPAYWREQEHIGLPVPQTTLEAPQLRGLIHVHSTYSDGSGTLRQMAEAAIAQGFEYMVICDHSQTAAYAGGLREDDVLRQWAEIEALNAELAPFRILRGIESDILPDGSLDYPDALLARFEVVVGSLHAGLNLGKAEQTQRLLRALENPYLSILGHPSGRLILRRKGAEADWEAVLERAAQNQKAVEFNCSPYRLDLDWRLMLAWRDRLNFSLGPDSHSVEGISEIQYGLLFAHKAGLAPHQVINTWPAERLLALKKTS</sequence>
<dbReference type="CDD" id="cd07436">
    <property type="entry name" value="PHP_PolX"/>
    <property type="match status" value="1"/>
</dbReference>
<dbReference type="SMART" id="SM00481">
    <property type="entry name" value="POLIIIAc"/>
    <property type="match status" value="1"/>
</dbReference>
<dbReference type="InterPro" id="IPR003141">
    <property type="entry name" value="Pol/His_phosphatase_N"/>
</dbReference>
<dbReference type="GO" id="GO:0042578">
    <property type="term" value="F:phosphoric ester hydrolase activity"/>
    <property type="evidence" value="ECO:0007669"/>
    <property type="project" value="TreeGrafter"/>
</dbReference>
<dbReference type="InterPro" id="IPR027421">
    <property type="entry name" value="DNA_pol_lamdba_lyase_dom_sf"/>
</dbReference>
<dbReference type="PANTHER" id="PTHR36928:SF1">
    <property type="entry name" value="PHOSPHATASE YCDX-RELATED"/>
    <property type="match status" value="1"/>
</dbReference>
<evidence type="ECO:0000259" key="1">
    <source>
        <dbReference type="SMART" id="SM00481"/>
    </source>
</evidence>
<dbReference type="EMBL" id="BJXL01000009">
    <property type="protein sequence ID" value="GEM82354.1"/>
    <property type="molecule type" value="Genomic_DNA"/>
</dbReference>
<accession>A0A511QY98</accession>
<keyword evidence="3" id="KW-0540">Nuclease</keyword>
<dbReference type="Gene3D" id="3.20.20.140">
    <property type="entry name" value="Metal-dependent hydrolases"/>
    <property type="match status" value="1"/>
</dbReference>
<dbReference type="InterPro" id="IPR050243">
    <property type="entry name" value="PHP_phosphatase"/>
</dbReference>
<feature type="domain" description="Polymerase/histidinol phosphatase N-terminal" evidence="1">
    <location>
        <begin position="306"/>
        <end position="385"/>
    </location>
</feature>
<reference evidence="3 4" key="1">
    <citation type="submission" date="2019-07" db="EMBL/GenBank/DDBJ databases">
        <title>Whole genome shotgun sequence of Meiothermus hypogaeus NBRC 106114.</title>
        <authorList>
            <person name="Hosoyama A."/>
            <person name="Uohara A."/>
            <person name="Ohji S."/>
            <person name="Ichikawa N."/>
        </authorList>
    </citation>
    <scope>NUCLEOTIDE SEQUENCE [LARGE SCALE GENOMIC DNA]</scope>
    <source>
        <strain evidence="3 4">NBRC 106114</strain>
    </source>
</reference>
<dbReference type="SMART" id="SM00483">
    <property type="entry name" value="POLXc"/>
    <property type="match status" value="1"/>
</dbReference>
<organism evidence="3 4">
    <name type="scientific">Meiothermus hypogaeus NBRC 106114</name>
    <dbReference type="NCBI Taxonomy" id="1227553"/>
    <lineage>
        <taxon>Bacteria</taxon>
        <taxon>Thermotogati</taxon>
        <taxon>Deinococcota</taxon>
        <taxon>Deinococci</taxon>
        <taxon>Thermales</taxon>
        <taxon>Thermaceae</taxon>
        <taxon>Meiothermus</taxon>
    </lineage>
</organism>
<dbReference type="GO" id="GO:0003677">
    <property type="term" value="F:DNA binding"/>
    <property type="evidence" value="ECO:0007669"/>
    <property type="project" value="InterPro"/>
</dbReference>
<dbReference type="GO" id="GO:0008270">
    <property type="term" value="F:zinc ion binding"/>
    <property type="evidence" value="ECO:0007669"/>
    <property type="project" value="TreeGrafter"/>
</dbReference>
<evidence type="ECO:0000313" key="3">
    <source>
        <dbReference type="EMBL" id="GEM82354.1"/>
    </source>
</evidence>
<name>A0A511QY98_9DEIN</name>
<feature type="domain" description="DNA-directed DNA polymerase X" evidence="2">
    <location>
        <begin position="2"/>
        <end position="286"/>
    </location>
</feature>
<dbReference type="InterPro" id="IPR004013">
    <property type="entry name" value="PHP_dom"/>
</dbReference>
<gene>
    <name evidence="3" type="ORF">MHY01S_05200</name>
</gene>
<dbReference type="InterPro" id="IPR047967">
    <property type="entry name" value="PolX_PHP"/>
</dbReference>